<evidence type="ECO:0000256" key="6">
    <source>
        <dbReference type="ARBA" id="ARBA00022946"/>
    </source>
</evidence>
<comment type="pathway">
    <text evidence="2 11">Energy metabolism; oxidative phosphorylation.</text>
</comment>
<dbReference type="OrthoDB" id="9974841at2759"/>
<dbReference type="PANTHER" id="PTHR13313">
    <property type="entry name" value="CYTOCHROME C OXIDASE SUBUNIT VIIC"/>
    <property type="match status" value="1"/>
</dbReference>
<dbReference type="KEGG" id="yli:2907703"/>
<dbReference type="GO" id="GO:0005743">
    <property type="term" value="C:mitochondrial inner membrane"/>
    <property type="evidence" value="ECO:0007669"/>
    <property type="project" value="UniProtKB-SubCell"/>
</dbReference>
<dbReference type="GO" id="GO:0006123">
    <property type="term" value="P:mitochondrial electron transport, cytochrome c to oxygen"/>
    <property type="evidence" value="ECO:0007669"/>
    <property type="project" value="UniProtKB-UniRule"/>
</dbReference>
<comment type="subunit">
    <text evidence="11">Component of the cytochrome c oxidase (complex IV, CIV), a multisubunit enzyme composed of a catalytic core of 3 subunits and several supernumerary subunits. The complex exists as a monomer or a dimer and forms supercomplexes (SCs) in the inner mitochondrial membrane with ubiquinol-cytochrome c oxidoreductase (cytochrome b-c1 complex, complex III, CIII).</text>
</comment>
<dbReference type="SUPFAM" id="SSF81427">
    <property type="entry name" value="Mitochondrial cytochrome c oxidase subunit VIIc (aka VIIIa)"/>
    <property type="match status" value="1"/>
</dbReference>
<evidence type="ECO:0000256" key="8">
    <source>
        <dbReference type="ARBA" id="ARBA00023128"/>
    </source>
</evidence>
<dbReference type="PANTHER" id="PTHR13313:SF0">
    <property type="entry name" value="CYTOCHROME C OXIDASE SUBUNIT 7C, MITOCHONDRIAL"/>
    <property type="match status" value="1"/>
</dbReference>
<evidence type="ECO:0000256" key="7">
    <source>
        <dbReference type="ARBA" id="ARBA00022989"/>
    </source>
</evidence>
<evidence type="ECO:0000256" key="9">
    <source>
        <dbReference type="ARBA" id="ARBA00023136"/>
    </source>
</evidence>
<evidence type="ECO:0000313" key="12">
    <source>
        <dbReference type="EMBL" id="AOW06636.1"/>
    </source>
</evidence>
<keyword evidence="4 11" id="KW-0812">Transmembrane</keyword>
<dbReference type="InterPro" id="IPR004202">
    <property type="entry name" value="COX7C/Cox8"/>
</dbReference>
<evidence type="ECO:0000256" key="5">
    <source>
        <dbReference type="ARBA" id="ARBA00022792"/>
    </source>
</evidence>
<evidence type="ECO:0000256" key="1">
    <source>
        <dbReference type="ARBA" id="ARBA00004434"/>
    </source>
</evidence>
<name>A0A1H6PMB5_YARLL</name>
<dbReference type="Proteomes" id="UP000256601">
    <property type="component" value="Unassembled WGS sequence"/>
</dbReference>
<dbReference type="EMBL" id="KZ857324">
    <property type="protein sequence ID" value="RDW29269.1"/>
    <property type="molecule type" value="Genomic_DNA"/>
</dbReference>
<accession>A0A1H6PMB5</accession>
<evidence type="ECO:0000313" key="15">
    <source>
        <dbReference type="Proteomes" id="UP000256601"/>
    </source>
</evidence>
<comment type="similarity">
    <text evidence="3 11">Belongs to the cytochrome c oxidase VIIc family.</text>
</comment>
<evidence type="ECO:0000313" key="13">
    <source>
        <dbReference type="EMBL" id="RDW29269.1"/>
    </source>
</evidence>
<proteinExistence type="inferred from homology"/>
<dbReference type="Gene3D" id="4.10.49.10">
    <property type="entry name" value="Cytochrome c oxidase subunit VIIc"/>
    <property type="match status" value="1"/>
</dbReference>
<comment type="subcellular location">
    <subcellularLocation>
        <location evidence="1 11">Mitochondrion inner membrane</location>
        <topology evidence="1 11">Single-pass membrane protein</topology>
    </subcellularLocation>
</comment>
<keyword evidence="6 11" id="KW-0809">Transit peptide</keyword>
<comment type="function">
    <text evidence="11">Component of the cytochrome c oxidase, the last enzyme in the mitochondrial electron transport chain which drives oxidative phosphorylation. The respiratory chain contains 3 multisubunit complexes succinate dehydrogenase (complex II, CII), ubiquinol-cytochrome c oxidoreductase (cytochrome b-c1 complex, complex III, CIII) and cytochrome c oxidase (complex IV, CIV), that cooperate to transfer electrons derived from NADH and succinate to molecular oxygen, creating an electrochemical gradient over the inner membrane that drives transmembrane transport and the ATP synthase. Cytochrome c oxidase is the component of the respiratory chain that catalyzes the reduction of oxygen to water. Electrons originating from reduced cytochrome c in the intermembrane space (IMS) are transferred via the dinuclear copper A center (CU(A)) of subunit 2 and heme A of subunit 1 to the active site in subunit 1, a binuclear center (BNC) formed by heme A3 and copper B (CU(B)). The BNC reduces molecular oxygen to 2 water molecules using 4 electrons from cytochrome c in the IMS and 4 protons from the mitochondrial matrix.</text>
</comment>
<evidence type="ECO:0000313" key="14">
    <source>
        <dbReference type="Proteomes" id="UP000182444"/>
    </source>
</evidence>
<dbReference type="GeneID" id="2907703"/>
<dbReference type="GO" id="GO:0045277">
    <property type="term" value="C:respiratory chain complex IV"/>
    <property type="evidence" value="ECO:0007669"/>
    <property type="project" value="UniProtKB-UniRule"/>
</dbReference>
<dbReference type="Pfam" id="PF02935">
    <property type="entry name" value="COX7C"/>
    <property type="match status" value="1"/>
</dbReference>
<evidence type="ECO:0000256" key="4">
    <source>
        <dbReference type="ARBA" id="ARBA00022692"/>
    </source>
</evidence>
<evidence type="ECO:0000256" key="11">
    <source>
        <dbReference type="RuleBase" id="RU368123"/>
    </source>
</evidence>
<evidence type="ECO:0000256" key="2">
    <source>
        <dbReference type="ARBA" id="ARBA00004673"/>
    </source>
</evidence>
<protein>
    <recommendedName>
        <fullName evidence="10 11">Cytochrome c oxidase subunit 8, mitochondrial</fullName>
    </recommendedName>
    <alternativeName>
        <fullName evidence="11">Cytochrome c oxidase polypeptide VIII</fullName>
    </alternativeName>
</protein>
<dbReference type="EMBL" id="CP017558">
    <property type="protein sequence ID" value="AOW06636.1"/>
    <property type="molecule type" value="Genomic_DNA"/>
</dbReference>
<keyword evidence="7 11" id="KW-1133">Transmembrane helix</keyword>
<reference evidence="12 14" key="1">
    <citation type="journal article" date="2016" name="PLoS ONE">
        <title>Sequence Assembly of Yarrowia lipolytica Strain W29/CLIB89 Shows Transposable Element Diversity.</title>
        <authorList>
            <person name="Magnan C."/>
            <person name="Yu J."/>
            <person name="Chang I."/>
            <person name="Jahn E."/>
            <person name="Kanomata Y."/>
            <person name="Wu J."/>
            <person name="Zeller M."/>
            <person name="Oakes M."/>
            <person name="Baldi P."/>
            <person name="Sandmeyer S."/>
        </authorList>
    </citation>
    <scope>NUCLEOTIDE SEQUENCE [LARGE SCALE GENOMIC DNA]</scope>
    <source>
        <strain evidence="12">CLIB89</strain>
        <strain evidence="14">CLIB89(W29)</strain>
    </source>
</reference>
<dbReference type="VEuPathDB" id="FungiDB:YALI0_F04103g"/>
<reference evidence="13 15" key="2">
    <citation type="submission" date="2018-07" db="EMBL/GenBank/DDBJ databases">
        <title>Draft Genome Assemblies for Five Robust Yarrowia lipolytica Strains Exhibiting High Lipid Production and Pentose Sugar Utilization and Sugar Alcohol Secretion from Undetoxified Lignocellulosic Biomass Hydrolysates.</title>
        <authorList>
            <consortium name="DOE Joint Genome Institute"/>
            <person name="Walker C."/>
            <person name="Ryu S."/>
            <person name="Na H."/>
            <person name="Zane M."/>
            <person name="LaButti K."/>
            <person name="Lipzen A."/>
            <person name="Haridas S."/>
            <person name="Barry K."/>
            <person name="Grigoriev I.V."/>
            <person name="Quarterman J."/>
            <person name="Slininger P."/>
            <person name="Dien B."/>
            <person name="Trinh C.T."/>
        </authorList>
    </citation>
    <scope>NUCLEOTIDE SEQUENCE [LARGE SCALE GENOMIC DNA]</scope>
    <source>
        <strain evidence="13 15">YB392</strain>
    </source>
</reference>
<dbReference type="RefSeq" id="XP_504979.1">
    <property type="nucleotide sequence ID" value="XM_504979.1"/>
</dbReference>
<dbReference type="CDD" id="cd00929">
    <property type="entry name" value="Cyt_c_Oxidase_VIIc"/>
    <property type="match status" value="1"/>
</dbReference>
<keyword evidence="5 11" id="KW-0999">Mitochondrion inner membrane</keyword>
<dbReference type="UniPathway" id="UPA00705"/>
<dbReference type="OMA" id="IPFFACY"/>
<sequence length="74" mass="8553">MFRATVRSANTVAKRNFSTTKVRSVHYPEGPYHNLPFKVHNRKIPYAFLHFGFFLAGFLAPFGIVYVHNKRARG</sequence>
<dbReference type="eggNOG" id="KOG4527">
    <property type="taxonomic scope" value="Eukaryota"/>
</dbReference>
<dbReference type="FunFam" id="4.10.49.10:FF:000001">
    <property type="entry name" value="Cytochrome c oxidase subunit 7C"/>
    <property type="match status" value="1"/>
</dbReference>
<evidence type="ECO:0000256" key="3">
    <source>
        <dbReference type="ARBA" id="ARBA00010514"/>
    </source>
</evidence>
<dbReference type="AlphaFoldDB" id="A0A1H6PMB5"/>
<organism evidence="12 14">
    <name type="scientific">Yarrowia lipolytica</name>
    <name type="common">Candida lipolytica</name>
    <dbReference type="NCBI Taxonomy" id="4952"/>
    <lineage>
        <taxon>Eukaryota</taxon>
        <taxon>Fungi</taxon>
        <taxon>Dikarya</taxon>
        <taxon>Ascomycota</taxon>
        <taxon>Saccharomycotina</taxon>
        <taxon>Dipodascomycetes</taxon>
        <taxon>Dipodascales</taxon>
        <taxon>Dipodascales incertae sedis</taxon>
        <taxon>Yarrowia</taxon>
    </lineage>
</organism>
<evidence type="ECO:0000256" key="10">
    <source>
        <dbReference type="ARBA" id="ARBA00071004"/>
    </source>
</evidence>
<keyword evidence="8 11" id="KW-0496">Mitochondrion</keyword>
<dbReference type="InterPro" id="IPR036636">
    <property type="entry name" value="COX7C/Cox8_sf"/>
</dbReference>
<keyword evidence="9 11" id="KW-0472">Membrane</keyword>
<feature type="transmembrane region" description="Helical" evidence="11">
    <location>
        <begin position="44"/>
        <end position="67"/>
    </location>
</feature>
<gene>
    <name evidence="13" type="ORF">B0I71DRAFT_126289</name>
    <name evidence="12" type="ORF">YALI1_F06236g</name>
</gene>
<dbReference type="VEuPathDB" id="FungiDB:YALI1_F06236g"/>
<dbReference type="Proteomes" id="UP000182444">
    <property type="component" value="Chromosome 1F"/>
</dbReference>